<dbReference type="Gene3D" id="1.20.200.10">
    <property type="entry name" value="Fumarase/aspartase (Central domain)"/>
    <property type="match status" value="1"/>
</dbReference>
<sequence length="480" mass="52822">MAYANETLQDMAQMQPPIALGALDGRYRAAVAPLANYFSEAGLNRARVYVEVEWLVYLLDNNVLPGAPRLTDPEREYLRALTRDFNSDTIAELAKTEAVTRHDVKAVEYYIKNRLEAAPAALGETNLPGLHEVVHIFCTSEDINNLAYALVIQAGIQNVWLPAARALKEDLLTRARQSADVPMLSRTHGQPATPSTIGKELAVFAYRLGRQIKRVENTEYLGKINGATGTFGAHVIAVPSADWFEISRGFVEHLGLTWNPVTTQIESHDWQGELYADIARYNRIAHNFATDAWTYISLDYFHQNLAAQGSTGSSTMPHKVNPIRFENAEANLEISSALLDTLGATLVTSRMQRDLTDSTTQRNIGVAIGHSLLALDNLQRGLAGIDINAEKMAADLDGNWEVLGEAVQQAMRAAAIAGASGMEDPYERLKELTRGNRVTGVQMREFIKGLNMPSDVEERLLALTPATYVGLAAKVIDYVD</sequence>
<dbReference type="InterPro" id="IPR024083">
    <property type="entry name" value="Fumarase/histidase_N"/>
</dbReference>
<keyword evidence="3" id="KW-0658">Purine biosynthesis</keyword>
<evidence type="ECO:0000256" key="2">
    <source>
        <dbReference type="ARBA" id="ARBA00004734"/>
    </source>
</evidence>
<comment type="pathway">
    <text evidence="1">Purine metabolism; IMP biosynthesis via de novo pathway; 5-amino-1-(5-phospho-D-ribosyl)imidazole-4-carboxamide from 5-amino-1-(5-phospho-D-ribosyl)imidazole-4-carboxylate: step 2/2.</text>
</comment>
<dbReference type="AlphaFoldDB" id="A0A9W5REX9"/>
<dbReference type="GO" id="GO:0004018">
    <property type="term" value="F:N6-(1,2-dicarboxyethyl)AMP AMP-lyase (fumarate-forming) activity"/>
    <property type="evidence" value="ECO:0007669"/>
    <property type="project" value="InterPro"/>
</dbReference>
<reference evidence="8 9" key="1">
    <citation type="submission" date="2013-05" db="EMBL/GenBank/DDBJ databases">
        <title>The Genome Sequence of Actinomyces europaeus ACS-120-V-COL10B.</title>
        <authorList>
            <consortium name="The Broad Institute Genomics Platform"/>
            <person name="Earl A."/>
            <person name="Ward D."/>
            <person name="Feldgarden M."/>
            <person name="Gevers D."/>
            <person name="Saerens B."/>
            <person name="Vaneechoutte M."/>
            <person name="Walker B."/>
            <person name="Young S."/>
            <person name="Zeng Q."/>
            <person name="Gargeya S."/>
            <person name="Fitzgerald M."/>
            <person name="Haas B."/>
            <person name="Abouelleil A."/>
            <person name="Allen A.W."/>
            <person name="Alvarado L."/>
            <person name="Arachchi H.M."/>
            <person name="Berlin A.M."/>
            <person name="Chapman S.B."/>
            <person name="Gainer-Dewar J."/>
            <person name="Goldberg J."/>
            <person name="Griggs A."/>
            <person name="Gujja S."/>
            <person name="Hansen M."/>
            <person name="Howarth C."/>
            <person name="Imamovic A."/>
            <person name="Ireland A."/>
            <person name="Larimer J."/>
            <person name="McCowan C."/>
            <person name="Murphy C."/>
            <person name="Pearson M."/>
            <person name="Poon T.W."/>
            <person name="Priest M."/>
            <person name="Roberts A."/>
            <person name="Saif S."/>
            <person name="Shea T."/>
            <person name="Sisk P."/>
            <person name="Sykes S."/>
            <person name="Wortman J."/>
            <person name="Nusbaum C."/>
            <person name="Birren B."/>
        </authorList>
    </citation>
    <scope>NUCLEOTIDE SEQUENCE [LARGE SCALE GENOMIC DNA]</scope>
    <source>
        <strain evidence="8 9">ACS-120-V-Col10b</strain>
    </source>
</reference>
<comment type="function">
    <text evidence="5">Catalyzes two reactions in de novo purine nucleotide biosynthesis. Catalyzes the breakdown of 5-aminoimidazole- (N-succinylocarboxamide) ribotide (SAICAR or 2-[5-amino-1-(5-phospho-beta-D-ribosyl)imidazole-4-carboxamido]succinate) to 5-aminoimidazole-4-carboxamide ribotide (AICAR or 5-amino-1-(5-phospho-beta-D-ribosyl)imidazole-4-carboxamide) and fumarate, and of adenylosuccinate (ADS or N(6)-(1,2-dicarboxyethyl)-AMP) to adenosine monophosphate (AMP) and fumarate.</text>
</comment>
<dbReference type="EMBL" id="AGWN01000001">
    <property type="protein sequence ID" value="EPD31268.1"/>
    <property type="molecule type" value="Genomic_DNA"/>
</dbReference>
<gene>
    <name evidence="8" type="ORF">HMPREF9238_01036</name>
</gene>
<evidence type="ECO:0000256" key="4">
    <source>
        <dbReference type="ARBA" id="ARBA00023239"/>
    </source>
</evidence>
<keyword evidence="4 8" id="KW-0456">Lyase</keyword>
<dbReference type="PANTHER" id="PTHR43411">
    <property type="entry name" value="ADENYLOSUCCINATE LYASE"/>
    <property type="match status" value="1"/>
</dbReference>
<feature type="domain" description="Fumarate lyase N-terminal" evidence="6">
    <location>
        <begin position="25"/>
        <end position="328"/>
    </location>
</feature>
<feature type="domain" description="Adenylosuccinate lyase PurB C-terminal" evidence="7">
    <location>
        <begin position="349"/>
        <end position="469"/>
    </location>
</feature>
<proteinExistence type="predicted"/>
<dbReference type="InterPro" id="IPR000362">
    <property type="entry name" value="Fumarate_lyase_fam"/>
</dbReference>
<organism evidence="8 9">
    <name type="scientific">Gleimia europaea ACS-120-V-Col10b</name>
    <dbReference type="NCBI Taxonomy" id="883069"/>
    <lineage>
        <taxon>Bacteria</taxon>
        <taxon>Bacillati</taxon>
        <taxon>Actinomycetota</taxon>
        <taxon>Actinomycetes</taxon>
        <taxon>Actinomycetales</taxon>
        <taxon>Actinomycetaceae</taxon>
        <taxon>Gleimia</taxon>
    </lineage>
</organism>
<evidence type="ECO:0000259" key="6">
    <source>
        <dbReference type="Pfam" id="PF00206"/>
    </source>
</evidence>
<keyword evidence="9" id="KW-1185">Reference proteome</keyword>
<dbReference type="InterPro" id="IPR020557">
    <property type="entry name" value="Fumarate_lyase_CS"/>
</dbReference>
<dbReference type="OrthoDB" id="9768878at2"/>
<evidence type="ECO:0000256" key="3">
    <source>
        <dbReference type="ARBA" id="ARBA00022755"/>
    </source>
</evidence>
<evidence type="ECO:0000256" key="1">
    <source>
        <dbReference type="ARBA" id="ARBA00004706"/>
    </source>
</evidence>
<dbReference type="Pfam" id="PF00206">
    <property type="entry name" value="Lyase_1"/>
    <property type="match status" value="1"/>
</dbReference>
<comment type="caution">
    <text evidence="8">The sequence shown here is derived from an EMBL/GenBank/DDBJ whole genome shotgun (WGS) entry which is preliminary data.</text>
</comment>
<dbReference type="GO" id="GO:0006188">
    <property type="term" value="P:IMP biosynthetic process"/>
    <property type="evidence" value="ECO:0007669"/>
    <property type="project" value="InterPro"/>
</dbReference>
<evidence type="ECO:0000313" key="8">
    <source>
        <dbReference type="EMBL" id="EPD31268.1"/>
    </source>
</evidence>
<dbReference type="Gene3D" id="1.10.40.30">
    <property type="entry name" value="Fumarase/aspartase (C-terminal domain)"/>
    <property type="match status" value="1"/>
</dbReference>
<accession>A0A9W5REX9</accession>
<dbReference type="PROSITE" id="PS00163">
    <property type="entry name" value="FUMARATE_LYASES"/>
    <property type="match status" value="1"/>
</dbReference>
<dbReference type="InterPro" id="IPR022761">
    <property type="entry name" value="Fumarate_lyase_N"/>
</dbReference>
<evidence type="ECO:0000256" key="5">
    <source>
        <dbReference type="ARBA" id="ARBA00025012"/>
    </source>
</evidence>
<dbReference type="PRINTS" id="PR00149">
    <property type="entry name" value="FUMRATELYASE"/>
</dbReference>
<dbReference type="PANTHER" id="PTHR43411:SF1">
    <property type="entry name" value="ADENYLOSUCCINATE LYASE"/>
    <property type="match status" value="1"/>
</dbReference>
<dbReference type="Proteomes" id="UP000014387">
    <property type="component" value="Unassembled WGS sequence"/>
</dbReference>
<dbReference type="Pfam" id="PF08328">
    <property type="entry name" value="ASL_C"/>
    <property type="match status" value="1"/>
</dbReference>
<dbReference type="InterPro" id="IPR008948">
    <property type="entry name" value="L-Aspartase-like"/>
</dbReference>
<name>A0A9W5REX9_9ACTO</name>
<comment type="pathway">
    <text evidence="2">Purine metabolism; AMP biosynthesis via de novo pathway; AMP from IMP: step 2/2.</text>
</comment>
<evidence type="ECO:0000313" key="9">
    <source>
        <dbReference type="Proteomes" id="UP000014387"/>
    </source>
</evidence>
<protein>
    <submittedName>
        <fullName evidence="8">Adenylosuccinate lyase</fullName>
    </submittedName>
</protein>
<dbReference type="InterPro" id="IPR047136">
    <property type="entry name" value="PurB_bact"/>
</dbReference>
<dbReference type="InterPro" id="IPR013539">
    <property type="entry name" value="PurB_C"/>
</dbReference>
<dbReference type="NCBIfam" id="NF006764">
    <property type="entry name" value="PRK09285.1"/>
    <property type="match status" value="1"/>
</dbReference>
<dbReference type="Gene3D" id="1.10.275.10">
    <property type="entry name" value="Fumarase/aspartase (N-terminal domain)"/>
    <property type="match status" value="1"/>
</dbReference>
<evidence type="ECO:0000259" key="7">
    <source>
        <dbReference type="Pfam" id="PF08328"/>
    </source>
</evidence>
<dbReference type="SUPFAM" id="SSF48557">
    <property type="entry name" value="L-aspartase-like"/>
    <property type="match status" value="1"/>
</dbReference>
<dbReference type="RefSeq" id="WP_016444379.1">
    <property type="nucleotide sequence ID" value="NZ_KE150266.1"/>
</dbReference>